<comment type="caution">
    <text evidence="1">The sequence shown here is derived from an EMBL/GenBank/DDBJ whole genome shotgun (WGS) entry which is preliminary data.</text>
</comment>
<gene>
    <name evidence="1" type="ORF">QQ020_18325</name>
</gene>
<dbReference type="RefSeq" id="WP_346759376.1">
    <property type="nucleotide sequence ID" value="NZ_JAUJEB010000004.1"/>
</dbReference>
<name>A0ABT8L8E7_9BACT</name>
<reference evidence="1" key="1">
    <citation type="submission" date="2023-06" db="EMBL/GenBank/DDBJ databases">
        <title>Genomic of Agaribacillus aureum.</title>
        <authorList>
            <person name="Wang G."/>
        </authorList>
    </citation>
    <scope>NUCLEOTIDE SEQUENCE</scope>
    <source>
        <strain evidence="1">BMA12</strain>
    </source>
</reference>
<dbReference type="EMBL" id="JAUJEB010000004">
    <property type="protein sequence ID" value="MDN5214039.1"/>
    <property type="molecule type" value="Genomic_DNA"/>
</dbReference>
<keyword evidence="2" id="KW-1185">Reference proteome</keyword>
<dbReference type="PANTHER" id="PTHR39338">
    <property type="entry name" value="BLL5662 PROTEIN-RELATED"/>
    <property type="match status" value="1"/>
</dbReference>
<sequence>MFPSLPHTFKSHDLPADVRTLLLLRKSMACGLVHTLGDIYLVLKGIVVKDPTMIGPFTLAYYDYFLSVDFQQGESLEEAVARSKAFQEWKEMLLEAEKQAEPDDIRALVNQFLDEVHLTTYDIQDIIDGKDMLAQDNPDMADQPTEPGKDGARKLDKVADYRNIDLQELLRRMERVARQQRDRHTGGSHWIGTGGISPYGHGGAAAGGVRVGGQGGGSMARAVMGDPRYFPVDMDQQLSDNNVDAALAALKGIFEESATKSLDIPNTIKTGLKRGGLFLPEEKDIISEKMRIILMIDNGGFSMDFHIGKVTELFKKMKTRFAHDLEVFYYHNTVYNYLYTNERRTDRIAIDQLLAKDPDYAVFIVGDAAMAPYELSHTSIQHWHDLREKFKKIAWLNPDRIETWKYSYTVEVLAGIIPMYPLTPHGIEEAVIAMNKIKIIK</sequence>
<protein>
    <recommendedName>
        <fullName evidence="3">VWA containing CoxE family protein</fullName>
    </recommendedName>
</protein>
<accession>A0ABT8L8E7</accession>
<organism evidence="1 2">
    <name type="scientific">Agaribacillus aureus</name>
    <dbReference type="NCBI Taxonomy" id="3051825"/>
    <lineage>
        <taxon>Bacteria</taxon>
        <taxon>Pseudomonadati</taxon>
        <taxon>Bacteroidota</taxon>
        <taxon>Cytophagia</taxon>
        <taxon>Cytophagales</taxon>
        <taxon>Splendidivirgaceae</taxon>
        <taxon>Agaribacillus</taxon>
    </lineage>
</organism>
<proteinExistence type="predicted"/>
<evidence type="ECO:0000313" key="2">
    <source>
        <dbReference type="Proteomes" id="UP001172083"/>
    </source>
</evidence>
<dbReference type="PANTHER" id="PTHR39338:SF7">
    <property type="entry name" value="BLL6692 PROTEIN"/>
    <property type="match status" value="1"/>
</dbReference>
<evidence type="ECO:0008006" key="3">
    <source>
        <dbReference type="Google" id="ProtNLM"/>
    </source>
</evidence>
<dbReference type="Proteomes" id="UP001172083">
    <property type="component" value="Unassembled WGS sequence"/>
</dbReference>
<evidence type="ECO:0000313" key="1">
    <source>
        <dbReference type="EMBL" id="MDN5214039.1"/>
    </source>
</evidence>